<keyword evidence="1" id="KW-1133">Transmembrane helix</keyword>
<reference evidence="2" key="1">
    <citation type="journal article" date="2013" name="BMC Genomics">
        <title>Unscrambling butterfly oogenesis.</title>
        <authorList>
            <person name="Carter J.M."/>
            <person name="Baker S.C."/>
            <person name="Pink R."/>
            <person name="Carter D.R."/>
            <person name="Collins A."/>
            <person name="Tomlin J."/>
            <person name="Gibbs M."/>
            <person name="Breuker C.J."/>
        </authorList>
    </citation>
    <scope>NUCLEOTIDE SEQUENCE</scope>
    <source>
        <tissue evidence="2">Ovary</tissue>
    </source>
</reference>
<name>S4PDH2_9NEOP</name>
<dbReference type="EMBL" id="GAIX01003681">
    <property type="protein sequence ID" value="JAA88879.1"/>
    <property type="molecule type" value="Transcribed_RNA"/>
</dbReference>
<protein>
    <submittedName>
        <fullName evidence="2">Uncharacterized protein</fullName>
    </submittedName>
</protein>
<dbReference type="AlphaFoldDB" id="S4PDH2"/>
<keyword evidence="1" id="KW-0472">Membrane</keyword>
<feature type="transmembrane region" description="Helical" evidence="1">
    <location>
        <begin position="36"/>
        <end position="57"/>
    </location>
</feature>
<feature type="non-terminal residue" evidence="2">
    <location>
        <position position="330"/>
    </location>
</feature>
<evidence type="ECO:0000313" key="2">
    <source>
        <dbReference type="EMBL" id="JAA88879.1"/>
    </source>
</evidence>
<reference evidence="2" key="2">
    <citation type="submission" date="2013-05" db="EMBL/GenBank/DDBJ databases">
        <authorList>
            <person name="Carter J.-M."/>
            <person name="Baker S.C."/>
            <person name="Pink R."/>
            <person name="Carter D.R.F."/>
            <person name="Collins A."/>
            <person name="Tomlin J."/>
            <person name="Gibbs M."/>
            <person name="Breuker C.J."/>
        </authorList>
    </citation>
    <scope>NUCLEOTIDE SEQUENCE</scope>
    <source>
        <tissue evidence="2">Ovary</tissue>
    </source>
</reference>
<proteinExistence type="predicted"/>
<sequence length="330" mass="38615">MIEVYLMITNRLMSLVSDKNPESQTWRFKLLNYKHLYKILWILGLIVLIIGVSQIFIKVFSYSDPTISEKYSSFSLNSAPDSDPPLPFLNQADLKHLKLWDKITMHKLLPPKSLKSILGIIYWGSIISYNCPTTSSKPELISIIPSFTDYIPFDMSWDHLNKFQNGDKIFLKERLYFENLNCTQTNILSIPHINQLTIIKTEFKFNQNTNLFTSNPSLELPTDYPLSPDHFRKNWIVLPDDEVGCVEYFKLEQSQNIITEKSKMMIQLLPTPDDNPFEIHLREPTIKCFSATGRRTIYWSQKGYFYTLQYNGSIKKQKIIKKNLTDNQFN</sequence>
<keyword evidence="1" id="KW-0812">Transmembrane</keyword>
<evidence type="ECO:0000256" key="1">
    <source>
        <dbReference type="SAM" id="Phobius"/>
    </source>
</evidence>
<organism evidence="2">
    <name type="scientific">Pararge aegeria</name>
    <name type="common">speckled wood butterfly</name>
    <dbReference type="NCBI Taxonomy" id="116150"/>
    <lineage>
        <taxon>Eukaryota</taxon>
        <taxon>Metazoa</taxon>
        <taxon>Ecdysozoa</taxon>
        <taxon>Arthropoda</taxon>
        <taxon>Hexapoda</taxon>
        <taxon>Insecta</taxon>
        <taxon>Pterygota</taxon>
        <taxon>Neoptera</taxon>
        <taxon>Endopterygota</taxon>
        <taxon>Lepidoptera</taxon>
        <taxon>Glossata</taxon>
        <taxon>Ditrysia</taxon>
        <taxon>Papilionoidea</taxon>
        <taxon>Nymphalidae</taxon>
        <taxon>Satyrinae</taxon>
        <taxon>Satyrini</taxon>
        <taxon>Parargina</taxon>
        <taxon>Pararge</taxon>
    </lineage>
</organism>
<accession>S4PDH2</accession>